<evidence type="ECO:0000256" key="3">
    <source>
        <dbReference type="ARBA" id="ARBA00022679"/>
    </source>
</evidence>
<dbReference type="GO" id="GO:0005768">
    <property type="term" value="C:endosome"/>
    <property type="evidence" value="ECO:0007669"/>
    <property type="project" value="TreeGrafter"/>
</dbReference>
<evidence type="ECO:0000256" key="10">
    <source>
        <dbReference type="RuleBase" id="RU366043"/>
    </source>
</evidence>
<dbReference type="InterPro" id="IPR029063">
    <property type="entry name" value="SAM-dependent_MTases_sf"/>
</dbReference>
<name>A0A6A1WEE1_9ROSI</name>
<organism evidence="11 12">
    <name type="scientific">Morella rubra</name>
    <name type="common">Chinese bayberry</name>
    <dbReference type="NCBI Taxonomy" id="262757"/>
    <lineage>
        <taxon>Eukaryota</taxon>
        <taxon>Viridiplantae</taxon>
        <taxon>Streptophyta</taxon>
        <taxon>Embryophyta</taxon>
        <taxon>Tracheophyta</taxon>
        <taxon>Spermatophyta</taxon>
        <taxon>Magnoliopsida</taxon>
        <taxon>eudicotyledons</taxon>
        <taxon>Gunneridae</taxon>
        <taxon>Pentapetalae</taxon>
        <taxon>rosids</taxon>
        <taxon>fabids</taxon>
        <taxon>Fagales</taxon>
        <taxon>Myricaceae</taxon>
        <taxon>Morella</taxon>
    </lineage>
</organism>
<evidence type="ECO:0000256" key="1">
    <source>
        <dbReference type="ARBA" id="ARBA00008361"/>
    </source>
</evidence>
<dbReference type="FunFam" id="3.40.50.150:FF:000170">
    <property type="entry name" value="Probable methyltransferase PMT6"/>
    <property type="match status" value="1"/>
</dbReference>
<dbReference type="GO" id="GO:0032259">
    <property type="term" value="P:methylation"/>
    <property type="evidence" value="ECO:0007669"/>
    <property type="project" value="UniProtKB-KW"/>
</dbReference>
<dbReference type="Gene3D" id="3.40.50.150">
    <property type="entry name" value="Vaccinia Virus protein VP39"/>
    <property type="match status" value="1"/>
</dbReference>
<keyword evidence="12" id="KW-1185">Reference proteome</keyword>
<dbReference type="Pfam" id="PF03141">
    <property type="entry name" value="Methyltransf_29"/>
    <property type="match status" value="1"/>
</dbReference>
<dbReference type="InterPro" id="IPR004159">
    <property type="entry name" value="Put_SAM_MeTrfase"/>
</dbReference>
<reference evidence="11 12" key="1">
    <citation type="journal article" date="2019" name="Plant Biotechnol. J.">
        <title>The red bayberry genome and genetic basis of sex determination.</title>
        <authorList>
            <person name="Jia H.M."/>
            <person name="Jia H.J."/>
            <person name="Cai Q.L."/>
            <person name="Wang Y."/>
            <person name="Zhao H.B."/>
            <person name="Yang W.F."/>
            <person name="Wang G.Y."/>
            <person name="Li Y.H."/>
            <person name="Zhan D.L."/>
            <person name="Shen Y.T."/>
            <person name="Niu Q.F."/>
            <person name="Chang L."/>
            <person name="Qiu J."/>
            <person name="Zhao L."/>
            <person name="Xie H.B."/>
            <person name="Fu W.Y."/>
            <person name="Jin J."/>
            <person name="Li X.W."/>
            <person name="Jiao Y."/>
            <person name="Zhou C.C."/>
            <person name="Tu T."/>
            <person name="Chai C.Y."/>
            <person name="Gao J.L."/>
            <person name="Fan L.J."/>
            <person name="van de Weg E."/>
            <person name="Wang J.Y."/>
            <person name="Gao Z.S."/>
        </authorList>
    </citation>
    <scope>NUCLEOTIDE SEQUENCE [LARGE SCALE GENOMIC DNA]</scope>
    <source>
        <tissue evidence="11">Leaves</tissue>
    </source>
</reference>
<dbReference type="GO" id="GO:0005802">
    <property type="term" value="C:trans-Golgi network"/>
    <property type="evidence" value="ECO:0007669"/>
    <property type="project" value="TreeGrafter"/>
</dbReference>
<keyword evidence="6" id="KW-1133">Transmembrane helix</keyword>
<evidence type="ECO:0000313" key="12">
    <source>
        <dbReference type="Proteomes" id="UP000516437"/>
    </source>
</evidence>
<accession>A0A6A1WEE1</accession>
<dbReference type="GO" id="GO:0016020">
    <property type="term" value="C:membrane"/>
    <property type="evidence" value="ECO:0007669"/>
    <property type="project" value="UniProtKB-SubCell"/>
</dbReference>
<keyword evidence="5 10" id="KW-0735">Signal-anchor</keyword>
<dbReference type="Proteomes" id="UP000516437">
    <property type="component" value="Chromosome 2"/>
</dbReference>
<evidence type="ECO:0000256" key="8">
    <source>
        <dbReference type="ARBA" id="ARBA00023180"/>
    </source>
</evidence>
<keyword evidence="4" id="KW-0812">Transmembrane</keyword>
<keyword evidence="8 10" id="KW-0325">Glycoprotein</keyword>
<comment type="subcellular location">
    <subcellularLocation>
        <location evidence="9">Endomembrane system</location>
        <topology evidence="9">Single-pass type II membrane protein</topology>
    </subcellularLocation>
    <subcellularLocation>
        <location evidence="10">Membrane</location>
        <topology evidence="10">Single-pass type II membrane protein</topology>
    </subcellularLocation>
</comment>
<comment type="similarity">
    <text evidence="1 10">Belongs to the methyltransferase superfamily.</text>
</comment>
<keyword evidence="7" id="KW-0472">Membrane</keyword>
<evidence type="ECO:0000256" key="2">
    <source>
        <dbReference type="ARBA" id="ARBA00022603"/>
    </source>
</evidence>
<keyword evidence="2 10" id="KW-0489">Methyltransferase</keyword>
<protein>
    <recommendedName>
        <fullName evidence="10">Methyltransferase</fullName>
        <ecNumber evidence="10">2.1.1.-</ecNumber>
    </recommendedName>
</protein>
<proteinExistence type="inferred from homology"/>
<dbReference type="EMBL" id="RXIC02000020">
    <property type="protein sequence ID" value="KAB1222247.1"/>
    <property type="molecule type" value="Genomic_DNA"/>
</dbReference>
<dbReference type="EC" id="2.1.1.-" evidence="10"/>
<dbReference type="PANTHER" id="PTHR10108">
    <property type="entry name" value="SAM-DEPENDENT METHYLTRANSFERASE"/>
    <property type="match status" value="1"/>
</dbReference>
<dbReference type="PANTHER" id="PTHR10108:SF37">
    <property type="entry name" value="METHYLTRANSFERASE PMT6-RELATED"/>
    <property type="match status" value="1"/>
</dbReference>
<evidence type="ECO:0000256" key="4">
    <source>
        <dbReference type="ARBA" id="ARBA00022692"/>
    </source>
</evidence>
<gene>
    <name evidence="11" type="ORF">CJ030_MR2G001818</name>
</gene>
<comment type="caution">
    <text evidence="11">The sequence shown here is derived from an EMBL/GenBank/DDBJ whole genome shotgun (WGS) entry which is preliminary data.</text>
</comment>
<evidence type="ECO:0000256" key="6">
    <source>
        <dbReference type="ARBA" id="ARBA00022989"/>
    </source>
</evidence>
<evidence type="ECO:0000256" key="5">
    <source>
        <dbReference type="ARBA" id="ARBA00022968"/>
    </source>
</evidence>
<evidence type="ECO:0000256" key="7">
    <source>
        <dbReference type="ARBA" id="ARBA00023136"/>
    </source>
</evidence>
<dbReference type="AlphaFoldDB" id="A0A6A1WEE1"/>
<keyword evidence="3 10" id="KW-0808">Transferase</keyword>
<sequence length="600" mass="68104">MGGYALGSAFDSRSGRMIMVALLLMAGSFYAGTLFGNNAPLYVSQLSSNSSSSSSTGISSFTNIVALTHRETPLSIPETGINVCPLMSNEYIPCHDVAYVKKLLPSLDISRREELERHCPPPEKLLFCLIPPPEDYKIPIKWPTSRDYVWRSNVNHTRLAEVKGGQNWVHEKNQLWWFPGGGTHFKHGAAEYIQRLGNMITSDTGDLRSAGVVQVLDVGCGVASFSAYLLPLDIQTMSFAPKDGHENQIQFALERGIGAMISALGTKQLPYPSRSFEMVHCSRCRVDWHENDGILLKEVNRLLRSNGYFVYSAPPAYRKDKEYPLIWNKLVNLTSAMCWKLVGRRVQTAIWIKEENKMCLQNNAEKKLLKICDDVDDSKPSWNTPLRNCIQLMSAQTNLQELRLRADRLSVYSESLSGIGISEKEFSSDSTFWQDQVHLYWTLMNINKTEVRNVMDMNAFCGGFAVALNKLPVWVMNVVPVSMKNTLSAIYDRGLTGVFHDWCEPFSTYPRTYDLLHADHLFSHYKNSGEGCSLEDIMLEMDRIIRPQGFIIIRDQESITARIRDIAPKFLWDVKSHLAENKEKKMESVLICRKKFWAIL</sequence>
<evidence type="ECO:0000256" key="9">
    <source>
        <dbReference type="ARBA" id="ARBA00060399"/>
    </source>
</evidence>
<dbReference type="OrthoDB" id="2013972at2759"/>
<dbReference type="SUPFAM" id="SSF53335">
    <property type="entry name" value="S-adenosyl-L-methionine-dependent methyltransferases"/>
    <property type="match status" value="2"/>
</dbReference>
<evidence type="ECO:0000313" key="11">
    <source>
        <dbReference type="EMBL" id="KAB1222247.1"/>
    </source>
</evidence>
<dbReference type="GO" id="GO:0008168">
    <property type="term" value="F:methyltransferase activity"/>
    <property type="evidence" value="ECO:0007669"/>
    <property type="project" value="UniProtKB-UniRule"/>
</dbReference>